<evidence type="ECO:0000256" key="1">
    <source>
        <dbReference type="SAM" id="MobiDB-lite"/>
    </source>
</evidence>
<evidence type="ECO:0000313" key="2">
    <source>
        <dbReference type="EMBL" id="KAK4359782.1"/>
    </source>
</evidence>
<feature type="region of interest" description="Disordered" evidence="1">
    <location>
        <begin position="112"/>
        <end position="134"/>
    </location>
</feature>
<name>A0AAE1V8R8_9SOLA</name>
<accession>A0AAE1V8R8</accession>
<dbReference type="EMBL" id="JAVYJV010000011">
    <property type="protein sequence ID" value="KAK4359782.1"/>
    <property type="molecule type" value="Genomic_DNA"/>
</dbReference>
<proteinExistence type="predicted"/>
<dbReference type="AlphaFoldDB" id="A0AAE1V8R8"/>
<reference evidence="2" key="1">
    <citation type="submission" date="2023-12" db="EMBL/GenBank/DDBJ databases">
        <title>Genome assembly of Anisodus tanguticus.</title>
        <authorList>
            <person name="Wang Y.-J."/>
        </authorList>
    </citation>
    <scope>NUCLEOTIDE SEQUENCE</scope>
    <source>
        <strain evidence="2">KB-2021</strain>
        <tissue evidence="2">Leaf</tissue>
    </source>
</reference>
<evidence type="ECO:0000313" key="3">
    <source>
        <dbReference type="Proteomes" id="UP001291623"/>
    </source>
</evidence>
<gene>
    <name evidence="2" type="ORF">RND71_022011</name>
</gene>
<feature type="region of interest" description="Disordered" evidence="1">
    <location>
        <begin position="30"/>
        <end position="51"/>
    </location>
</feature>
<protein>
    <submittedName>
        <fullName evidence="2">Uncharacterized protein</fullName>
    </submittedName>
</protein>
<dbReference type="Proteomes" id="UP001291623">
    <property type="component" value="Unassembled WGS sequence"/>
</dbReference>
<keyword evidence="3" id="KW-1185">Reference proteome</keyword>
<sequence>MASQKEYLLREFIAGLDAQDQKLFERLRSEQSTNKHDSFLSNHPPIDPKENGEVKMMIDEKSLNPDRAVQYIKHLILAGLVEGRHSKREYRLREFIAELDAHEQEFFEKLRSKQSVNEHDPSLSNPPPHVDRKKNGEVKMVMGPGIGSMLGGGDGLGIVGVRSSDGLVGFWLQKWVGVRSSGVDGLVGFWLQRWAGTISE</sequence>
<comment type="caution">
    <text evidence="2">The sequence shown here is derived from an EMBL/GenBank/DDBJ whole genome shotgun (WGS) entry which is preliminary data.</text>
</comment>
<feature type="compositionally biased region" description="Basic and acidic residues" evidence="1">
    <location>
        <begin position="112"/>
        <end position="121"/>
    </location>
</feature>
<organism evidence="2 3">
    <name type="scientific">Anisodus tanguticus</name>
    <dbReference type="NCBI Taxonomy" id="243964"/>
    <lineage>
        <taxon>Eukaryota</taxon>
        <taxon>Viridiplantae</taxon>
        <taxon>Streptophyta</taxon>
        <taxon>Embryophyta</taxon>
        <taxon>Tracheophyta</taxon>
        <taxon>Spermatophyta</taxon>
        <taxon>Magnoliopsida</taxon>
        <taxon>eudicotyledons</taxon>
        <taxon>Gunneridae</taxon>
        <taxon>Pentapetalae</taxon>
        <taxon>asterids</taxon>
        <taxon>lamiids</taxon>
        <taxon>Solanales</taxon>
        <taxon>Solanaceae</taxon>
        <taxon>Solanoideae</taxon>
        <taxon>Hyoscyameae</taxon>
        <taxon>Anisodus</taxon>
    </lineage>
</organism>